<dbReference type="OrthoDB" id="415865at2759"/>
<keyword evidence="2" id="KW-1185">Reference proteome</keyword>
<sequence length="605" mass="68103">DDKHRQNQGDENEGMAKEQLKEILKEMIKCQEQMKGFIKDLTQELGTTALSFHETCRRVKQVQPADPLESRGLKVMDFDKLLLKHQHDSDVRDAIAKIMGAPNPTNAVSDKIQSISVKDIIDIHTFMLQELQQLIKEYTDSESKEAFDTKTVTIAAQAIIGSKFETQFSLTSEDVESAVLMYHANLATDQNFAQINIKISHAMPASGNSLYTQLIFECGEHKWVTVHGSGQLNFSELLVPPALMVQLMFVKPEQMQMTLESEEVRRCELQKAKAEITHLREYVQRLEKSSRFVRCDEKTEVQDLTSSDETARAEAVHNQNFQPCIDTVPPLQQQQLPQQQDEGIVRSEDVPPSSCAEADAIHGAEAGDAEKTQKVDGECETHCPSTASKGSYVRAADKVYWVSYEDPLQLIRLPNAEPMQNSKTTRAQDDAVHDDTAQAVLSSSRQHSKREEVLLPGTPEKLPRTALRQPSADRCFSARGKLQGHGMAVLQVPTPRTIAQRPPYAFVHQMPHQVYSAWQKHETLPRRASSTHSLHARHSLLQRQRSGSLQSMRCLHPSELGPFSQRLPPRVYCRPLLATMPPQLRACSSSRSCSEELRGYQRLGQ</sequence>
<accession>A0A812MKE9</accession>
<evidence type="ECO:0000313" key="2">
    <source>
        <dbReference type="Proteomes" id="UP000649617"/>
    </source>
</evidence>
<dbReference type="Proteomes" id="UP000649617">
    <property type="component" value="Unassembled WGS sequence"/>
</dbReference>
<comment type="caution">
    <text evidence="1">The sequence shown here is derived from an EMBL/GenBank/DDBJ whole genome shotgun (WGS) entry which is preliminary data.</text>
</comment>
<feature type="non-terminal residue" evidence="1">
    <location>
        <position position="1"/>
    </location>
</feature>
<dbReference type="EMBL" id="CAJNIZ010008224">
    <property type="protein sequence ID" value="CAE7265268.1"/>
    <property type="molecule type" value="Genomic_DNA"/>
</dbReference>
<evidence type="ECO:0000313" key="1">
    <source>
        <dbReference type="EMBL" id="CAE7265268.1"/>
    </source>
</evidence>
<gene>
    <name evidence="1" type="ORF">SPIL2461_LOCUS5696</name>
</gene>
<organism evidence="1 2">
    <name type="scientific">Symbiodinium pilosum</name>
    <name type="common">Dinoflagellate</name>
    <dbReference type="NCBI Taxonomy" id="2952"/>
    <lineage>
        <taxon>Eukaryota</taxon>
        <taxon>Sar</taxon>
        <taxon>Alveolata</taxon>
        <taxon>Dinophyceae</taxon>
        <taxon>Suessiales</taxon>
        <taxon>Symbiodiniaceae</taxon>
        <taxon>Symbiodinium</taxon>
    </lineage>
</organism>
<protein>
    <submittedName>
        <fullName evidence="1">Uncharacterized protein</fullName>
    </submittedName>
</protein>
<reference evidence="1" key="1">
    <citation type="submission" date="2021-02" db="EMBL/GenBank/DDBJ databases">
        <authorList>
            <person name="Dougan E. K."/>
            <person name="Rhodes N."/>
            <person name="Thang M."/>
            <person name="Chan C."/>
        </authorList>
    </citation>
    <scope>NUCLEOTIDE SEQUENCE</scope>
</reference>
<name>A0A812MKE9_SYMPI</name>
<dbReference type="AlphaFoldDB" id="A0A812MKE9"/>
<proteinExistence type="predicted"/>